<dbReference type="Pfam" id="PF00005">
    <property type="entry name" value="ABC_tran"/>
    <property type="match status" value="1"/>
</dbReference>
<keyword evidence="6 7" id="KW-0472">Membrane</keyword>
<evidence type="ECO:0000256" key="7">
    <source>
        <dbReference type="SAM" id="Phobius"/>
    </source>
</evidence>
<feature type="domain" description="ABC transporter" evidence="8">
    <location>
        <begin position="54"/>
        <end position="84"/>
    </location>
</feature>
<feature type="domain" description="ABC-2 type transporter transmembrane" evidence="9">
    <location>
        <begin position="222"/>
        <end position="354"/>
    </location>
</feature>
<gene>
    <name evidence="10" type="ORF">MAR_007927</name>
</gene>
<comment type="subcellular location">
    <subcellularLocation>
        <location evidence="1">Membrane</location>
        <topology evidence="1">Multi-pass membrane protein</topology>
    </subcellularLocation>
</comment>
<evidence type="ECO:0000313" key="11">
    <source>
        <dbReference type="Proteomes" id="UP001164746"/>
    </source>
</evidence>
<evidence type="ECO:0000256" key="3">
    <source>
        <dbReference type="ARBA" id="ARBA00022448"/>
    </source>
</evidence>
<feature type="transmembrane region" description="Helical" evidence="7">
    <location>
        <begin position="245"/>
        <end position="263"/>
    </location>
</feature>
<organism evidence="10 11">
    <name type="scientific">Mya arenaria</name>
    <name type="common">Soft-shell clam</name>
    <dbReference type="NCBI Taxonomy" id="6604"/>
    <lineage>
        <taxon>Eukaryota</taxon>
        <taxon>Metazoa</taxon>
        <taxon>Spiralia</taxon>
        <taxon>Lophotrochozoa</taxon>
        <taxon>Mollusca</taxon>
        <taxon>Bivalvia</taxon>
        <taxon>Autobranchia</taxon>
        <taxon>Heteroconchia</taxon>
        <taxon>Euheterodonta</taxon>
        <taxon>Imparidentia</taxon>
        <taxon>Neoheterodontei</taxon>
        <taxon>Myida</taxon>
        <taxon>Myoidea</taxon>
        <taxon>Myidae</taxon>
        <taxon>Mya</taxon>
    </lineage>
</organism>
<dbReference type="PANTHER" id="PTHR48041:SF63">
    <property type="entry name" value="EARLY GENE AT 23, ISOFORM C"/>
    <property type="match status" value="1"/>
</dbReference>
<dbReference type="InterPro" id="IPR050352">
    <property type="entry name" value="ABCG_transporters"/>
</dbReference>
<keyword evidence="3" id="KW-0813">Transport</keyword>
<dbReference type="Pfam" id="PF01061">
    <property type="entry name" value="ABC2_membrane"/>
    <property type="match status" value="1"/>
</dbReference>
<feature type="transmembrane region" description="Helical" evidence="7">
    <location>
        <begin position="339"/>
        <end position="359"/>
    </location>
</feature>
<dbReference type="Proteomes" id="UP001164746">
    <property type="component" value="Chromosome 4"/>
</dbReference>
<sequence length="369" mass="41899">GRQQLTSGEITLSGLQFGKQLRRRLGFVLQHDVFFSNLTLWETLYVLIGDMFIRGLSGGEKKRASIACELLTDPDILLLDEPTSGLDSSTALSLIGQLKGFASRYNKTVIVTIHQPSSQIYHIFDALLLLAHGQVAYFGQAHEKPLEFLQRLGHICDPLYNPADFLCASVHIPNSVWPGTYTSTSDNTVILSDSTNTIVTLDDVDLDYVQNKQTRWPTDFWTQFKMLTWRNYKQSKSRIFEYHDLMHFAVMAAVAGVLFFQIPKDADVFRDRMGLFLILISVPTERGIISKERAAGAYRLSAYYLAKTVSELPLKIVVPSLFYTFVFWMSGLGNVRQFFMTWPILMLSVFSAQVCKLLLFKPYEAFPDL</sequence>
<feature type="non-terminal residue" evidence="10">
    <location>
        <position position="1"/>
    </location>
</feature>
<dbReference type="Gene3D" id="3.40.50.300">
    <property type="entry name" value="P-loop containing nucleotide triphosphate hydrolases"/>
    <property type="match status" value="1"/>
</dbReference>
<feature type="transmembrane region" description="Helical" evidence="7">
    <location>
        <begin position="312"/>
        <end position="332"/>
    </location>
</feature>
<dbReference type="InterPro" id="IPR013525">
    <property type="entry name" value="ABC2_TM"/>
</dbReference>
<evidence type="ECO:0000256" key="2">
    <source>
        <dbReference type="ARBA" id="ARBA00005814"/>
    </source>
</evidence>
<evidence type="ECO:0000256" key="4">
    <source>
        <dbReference type="ARBA" id="ARBA00022692"/>
    </source>
</evidence>
<keyword evidence="4 7" id="KW-0812">Transmembrane</keyword>
<keyword evidence="5 7" id="KW-1133">Transmembrane helix</keyword>
<reference evidence="10" key="1">
    <citation type="submission" date="2022-11" db="EMBL/GenBank/DDBJ databases">
        <title>Centuries of genome instability and evolution in soft-shell clam transmissible cancer (bioRxiv).</title>
        <authorList>
            <person name="Hart S.F.M."/>
            <person name="Yonemitsu M.A."/>
            <person name="Giersch R.M."/>
            <person name="Beal B.F."/>
            <person name="Arriagada G."/>
            <person name="Davis B.W."/>
            <person name="Ostrander E.A."/>
            <person name="Goff S.P."/>
            <person name="Metzger M.J."/>
        </authorList>
    </citation>
    <scope>NUCLEOTIDE SEQUENCE</scope>
    <source>
        <strain evidence="10">MELC-2E11</strain>
        <tissue evidence="10">Siphon/mantle</tissue>
    </source>
</reference>
<keyword evidence="11" id="KW-1185">Reference proteome</keyword>
<dbReference type="PANTHER" id="PTHR48041">
    <property type="entry name" value="ABC TRANSPORTER G FAMILY MEMBER 28"/>
    <property type="match status" value="1"/>
</dbReference>
<name>A0ABY7DYY0_MYAAR</name>
<evidence type="ECO:0000256" key="5">
    <source>
        <dbReference type="ARBA" id="ARBA00022989"/>
    </source>
</evidence>
<dbReference type="InterPro" id="IPR027417">
    <property type="entry name" value="P-loop_NTPase"/>
</dbReference>
<dbReference type="InterPro" id="IPR003439">
    <property type="entry name" value="ABC_transporter-like_ATP-bd"/>
</dbReference>
<evidence type="ECO:0000256" key="1">
    <source>
        <dbReference type="ARBA" id="ARBA00004141"/>
    </source>
</evidence>
<comment type="similarity">
    <text evidence="2">Belongs to the ABC transporter superfamily. ABCG family. Eye pigment precursor importer (TC 3.A.1.204) subfamily.</text>
</comment>
<proteinExistence type="inferred from homology"/>
<evidence type="ECO:0000259" key="9">
    <source>
        <dbReference type="Pfam" id="PF01061"/>
    </source>
</evidence>
<evidence type="ECO:0000313" key="10">
    <source>
        <dbReference type="EMBL" id="WAR01369.1"/>
    </source>
</evidence>
<protein>
    <submittedName>
        <fullName evidence="10">AB14G-like protein</fullName>
    </submittedName>
</protein>
<evidence type="ECO:0000259" key="8">
    <source>
        <dbReference type="Pfam" id="PF00005"/>
    </source>
</evidence>
<accession>A0ABY7DYY0</accession>
<dbReference type="EMBL" id="CP111015">
    <property type="protein sequence ID" value="WAR01369.1"/>
    <property type="molecule type" value="Genomic_DNA"/>
</dbReference>
<dbReference type="SUPFAM" id="SSF52540">
    <property type="entry name" value="P-loop containing nucleoside triphosphate hydrolases"/>
    <property type="match status" value="1"/>
</dbReference>
<evidence type="ECO:0000256" key="6">
    <source>
        <dbReference type="ARBA" id="ARBA00023136"/>
    </source>
</evidence>